<protein>
    <submittedName>
        <fullName evidence="2">Uncharacterized protein</fullName>
    </submittedName>
</protein>
<evidence type="ECO:0000313" key="2">
    <source>
        <dbReference type="EMBL" id="VDI66580.1"/>
    </source>
</evidence>
<reference evidence="2" key="1">
    <citation type="submission" date="2018-11" db="EMBL/GenBank/DDBJ databases">
        <authorList>
            <person name="Alioto T."/>
            <person name="Alioto T."/>
        </authorList>
    </citation>
    <scope>NUCLEOTIDE SEQUENCE</scope>
</reference>
<comment type="caution">
    <text evidence="2">The sequence shown here is derived from an EMBL/GenBank/DDBJ whole genome shotgun (WGS) entry which is preliminary data.</text>
</comment>
<dbReference type="AlphaFoldDB" id="A0A8B6GNQ9"/>
<dbReference type="GO" id="GO:0004842">
    <property type="term" value="F:ubiquitin-protein transferase activity"/>
    <property type="evidence" value="ECO:0007669"/>
    <property type="project" value="InterPro"/>
</dbReference>
<feature type="compositionally biased region" description="Basic and acidic residues" evidence="1">
    <location>
        <begin position="1"/>
        <end position="19"/>
    </location>
</feature>
<dbReference type="OrthoDB" id="6162711at2759"/>
<dbReference type="Proteomes" id="UP000596742">
    <property type="component" value="Unassembled WGS sequence"/>
</dbReference>
<gene>
    <name evidence="2" type="ORF">MGAL_10B011412</name>
</gene>
<dbReference type="PANTHER" id="PTHR22605:SF16">
    <property type="entry name" value="E3 UBIQUITIN-PROTEIN LIGASE RNF213"/>
    <property type="match status" value="1"/>
</dbReference>
<name>A0A8B6GNQ9_MYTGA</name>
<accession>A0A8B6GNQ9</accession>
<dbReference type="InterPro" id="IPR031248">
    <property type="entry name" value="RNF213"/>
</dbReference>
<keyword evidence="3" id="KW-1185">Reference proteome</keyword>
<organism evidence="2 3">
    <name type="scientific">Mytilus galloprovincialis</name>
    <name type="common">Mediterranean mussel</name>
    <dbReference type="NCBI Taxonomy" id="29158"/>
    <lineage>
        <taxon>Eukaryota</taxon>
        <taxon>Metazoa</taxon>
        <taxon>Spiralia</taxon>
        <taxon>Lophotrochozoa</taxon>
        <taxon>Mollusca</taxon>
        <taxon>Bivalvia</taxon>
        <taxon>Autobranchia</taxon>
        <taxon>Pteriomorphia</taxon>
        <taxon>Mytilida</taxon>
        <taxon>Mytiloidea</taxon>
        <taxon>Mytilidae</taxon>
        <taxon>Mytilinae</taxon>
        <taxon>Mytilus</taxon>
    </lineage>
</organism>
<dbReference type="PANTHER" id="PTHR22605">
    <property type="entry name" value="RZ-TYPE DOMAIN-CONTAINING PROTEIN"/>
    <property type="match status" value="1"/>
</dbReference>
<evidence type="ECO:0000256" key="1">
    <source>
        <dbReference type="SAM" id="MobiDB-lite"/>
    </source>
</evidence>
<sequence>MKEKENKAGNKEQESEKRAQKNGTDARSAESQHKKGLGKATNSSTFDVFFHAIIHSSIYDDSCTAYIRFSLDRLGGWTSTKHELFPVKKLSNGSYEVERLIQIPRDYLSTSIEYSYFVVSGNTTMMEYIYNTKDNIRYLYVKSDDLKNTDGKFQKYDGVIRGQEVKEGVTNIFWRYTGWEGKQYRKELYEDARQSIDVFLPEWQSAKSSALGCCGEAMIMQIRLVHQSLETTYCNLMKAVWQKNLMQLFRDALTKGLEPLWQEFIDKKEFCKEDKQKIIQNAIAVAYLFREYDFNMSLDEGSALCQALLPEYEEDGKPYEVEHLKEEMPQIFHLIPKVIVNFTGIMIDYLGPSWLFCMPLIHFMYSQSGEKPNESVEHDSDKPVWWGIAYQDHYCFDLKKFKQKQIQE</sequence>
<feature type="region of interest" description="Disordered" evidence="1">
    <location>
        <begin position="1"/>
        <end position="40"/>
    </location>
</feature>
<evidence type="ECO:0000313" key="3">
    <source>
        <dbReference type="Proteomes" id="UP000596742"/>
    </source>
</evidence>
<proteinExistence type="predicted"/>
<dbReference type="EMBL" id="UYJE01008718">
    <property type="protein sequence ID" value="VDI66580.1"/>
    <property type="molecule type" value="Genomic_DNA"/>
</dbReference>
<dbReference type="GO" id="GO:0016887">
    <property type="term" value="F:ATP hydrolysis activity"/>
    <property type="evidence" value="ECO:0007669"/>
    <property type="project" value="InterPro"/>
</dbReference>